<feature type="region of interest" description="Disordered" evidence="1">
    <location>
        <begin position="1"/>
        <end position="41"/>
    </location>
</feature>
<feature type="region of interest" description="Disordered" evidence="1">
    <location>
        <begin position="741"/>
        <end position="795"/>
    </location>
</feature>
<evidence type="ECO:0000256" key="1">
    <source>
        <dbReference type="SAM" id="MobiDB-lite"/>
    </source>
</evidence>
<feature type="compositionally biased region" description="Low complexity" evidence="1">
    <location>
        <begin position="485"/>
        <end position="522"/>
    </location>
</feature>
<feature type="region of interest" description="Disordered" evidence="1">
    <location>
        <begin position="418"/>
        <end position="583"/>
    </location>
</feature>
<reference evidence="2" key="1">
    <citation type="submission" date="2021-01" db="EMBL/GenBank/DDBJ databases">
        <authorList>
            <person name="Corre E."/>
            <person name="Pelletier E."/>
            <person name="Niang G."/>
            <person name="Scheremetjew M."/>
            <person name="Finn R."/>
            <person name="Kale V."/>
            <person name="Holt S."/>
            <person name="Cochrane G."/>
            <person name="Meng A."/>
            <person name="Brown T."/>
            <person name="Cohen L."/>
        </authorList>
    </citation>
    <scope>NUCLEOTIDE SEQUENCE</scope>
    <source>
        <strain evidence="2">SAG 11-49</strain>
    </source>
</reference>
<feature type="compositionally biased region" description="Low complexity" evidence="1">
    <location>
        <begin position="161"/>
        <end position="172"/>
    </location>
</feature>
<proteinExistence type="predicted"/>
<feature type="region of interest" description="Disordered" evidence="1">
    <location>
        <begin position="256"/>
        <end position="332"/>
    </location>
</feature>
<feature type="compositionally biased region" description="Polar residues" evidence="1">
    <location>
        <begin position="1"/>
        <end position="14"/>
    </location>
</feature>
<dbReference type="AlphaFoldDB" id="A0A7S0RP52"/>
<feature type="compositionally biased region" description="Pro residues" evidence="1">
    <location>
        <begin position="318"/>
        <end position="327"/>
    </location>
</feature>
<feature type="compositionally biased region" description="Basic and acidic residues" evidence="1">
    <location>
        <begin position="270"/>
        <end position="279"/>
    </location>
</feature>
<feature type="region of interest" description="Disordered" evidence="1">
    <location>
        <begin position="349"/>
        <end position="372"/>
    </location>
</feature>
<feature type="compositionally biased region" description="Low complexity" evidence="1">
    <location>
        <begin position="547"/>
        <end position="559"/>
    </location>
</feature>
<feature type="compositionally biased region" description="Pro residues" evidence="1">
    <location>
        <begin position="420"/>
        <end position="432"/>
    </location>
</feature>
<accession>A0A7S0RP52</accession>
<name>A0A7S0RP52_9CHLO</name>
<evidence type="ECO:0000313" key="2">
    <source>
        <dbReference type="EMBL" id="CAD8682282.1"/>
    </source>
</evidence>
<feature type="compositionally biased region" description="Low complexity" evidence="1">
    <location>
        <begin position="433"/>
        <end position="462"/>
    </location>
</feature>
<feature type="region of interest" description="Disordered" evidence="1">
    <location>
        <begin position="131"/>
        <end position="173"/>
    </location>
</feature>
<protein>
    <submittedName>
        <fullName evidence="2">Uncharacterized protein</fullName>
    </submittedName>
</protein>
<organism evidence="2">
    <name type="scientific">Chlamydomonas leiostraca</name>
    <dbReference type="NCBI Taxonomy" id="1034604"/>
    <lineage>
        <taxon>Eukaryota</taxon>
        <taxon>Viridiplantae</taxon>
        <taxon>Chlorophyta</taxon>
        <taxon>core chlorophytes</taxon>
        <taxon>Chlorophyceae</taxon>
        <taxon>CS clade</taxon>
        <taxon>Chlamydomonadales</taxon>
        <taxon>Chlamydomonadaceae</taxon>
        <taxon>Chlamydomonas</taxon>
    </lineage>
</organism>
<sequence>MHTTFPSVPTQTVQRVGGRAGIRAPSTGVLSAGPQGATRRTSNTLAQAAISARHDGDGSMFRRLFKGLMGGQAITPGQQQANAAANAATSVTTVVTTTTNTTMAAPESTTKQQESVNSLVNHFEGIAAAANTSNKWSDDEGGKSESVQGGKEGAAPPPVMPSTSSTSSSASPNQGFASLNLAMAATNAAVSQSSAPAAADASSGKSDKYFPHGGLSLPVWAIRAPTPVAPPSAGPAVIEKANKDKSDMDKKYADIVRPKNQQHCPLPPPKEPKGDDKEERKRKKEPKMPASRQTGGGPGAVSQLAAPGMSVLAKTPAPRRPPTPPSSGPAVFKKTMTDKEEMDAKFAKLALPASERARTPPPNPKCMLNEKPPYKSEIKGPFSVLPAPAFPPSAGPSVITNAMLLKQTMDAEFARLAMPTPRPGRSPSPPPMEAASAVAPATIAAPVEAPKPTARRTAAPVPVRAPSPIPAGAKVSGPTVPITPPASERSPSPAAVRSPSPRAVRSPSPRAASPADVAAAAANGGKRYTLRATPRPMKPGVPAKAGSPATAPSPRPAARIYNADLKPTPWPVAREEDPRKSVANPALHEPLTVLASPAKMEAGVESFRVLTANTALVKAHKPIFDMLLSAVNLAYNAGVPAWRVMFLPRLDKERLAAKADVVALVSDLEGDERLHPLGDLLNGCTRDEVLMCLCALTEHMCTPEGSLPEFVNTVNGSAVPAARGDVKVFLANKKVVRQAEAVQQQQQEEEEEEQGYAGNGNGVTDSASESDQSDLEEVQEERVVEHVMSSYNKPF</sequence>
<dbReference type="EMBL" id="HBFB01018892">
    <property type="protein sequence ID" value="CAD8682282.1"/>
    <property type="molecule type" value="Transcribed_RNA"/>
</dbReference>
<gene>
    <name evidence="2" type="ORF">CLEI1391_LOCUS10595</name>
</gene>